<dbReference type="SUPFAM" id="SSF52540">
    <property type="entry name" value="P-loop containing nucleoside triphosphate hydrolases"/>
    <property type="match status" value="1"/>
</dbReference>
<evidence type="ECO:0000313" key="4">
    <source>
        <dbReference type="EMBL" id="MBN9413308.1"/>
    </source>
</evidence>
<feature type="domain" description="AAA" evidence="3">
    <location>
        <begin position="22"/>
        <end position="167"/>
    </location>
</feature>
<dbReference type="GO" id="GO:0051782">
    <property type="term" value="P:negative regulation of cell division"/>
    <property type="evidence" value="ECO:0007669"/>
    <property type="project" value="TreeGrafter"/>
</dbReference>
<dbReference type="InterPro" id="IPR025501">
    <property type="entry name" value="MinD_FleN"/>
</dbReference>
<dbReference type="GO" id="GO:0005829">
    <property type="term" value="C:cytosol"/>
    <property type="evidence" value="ECO:0007669"/>
    <property type="project" value="TreeGrafter"/>
</dbReference>
<dbReference type="GO" id="GO:0009898">
    <property type="term" value="C:cytoplasmic side of plasma membrane"/>
    <property type="evidence" value="ECO:0007669"/>
    <property type="project" value="TreeGrafter"/>
</dbReference>
<dbReference type="Proteomes" id="UP000664414">
    <property type="component" value="Unassembled WGS sequence"/>
</dbReference>
<dbReference type="CDD" id="cd02038">
    <property type="entry name" value="FlhG-like"/>
    <property type="match status" value="1"/>
</dbReference>
<dbReference type="PANTHER" id="PTHR43384">
    <property type="entry name" value="SEPTUM SITE-DETERMINING PROTEIN MIND HOMOLOG, CHLOROPLASTIC-RELATED"/>
    <property type="match status" value="1"/>
</dbReference>
<dbReference type="PIRSF" id="PIRSF003092">
    <property type="entry name" value="MinD"/>
    <property type="match status" value="1"/>
</dbReference>
<dbReference type="InterPro" id="IPR050625">
    <property type="entry name" value="ParA/MinD_ATPase"/>
</dbReference>
<evidence type="ECO:0000313" key="5">
    <source>
        <dbReference type="Proteomes" id="UP000664414"/>
    </source>
</evidence>
<sequence>MLKMDFKNPKLDQLEAAENIYFIASGKGGVGKTWFSVTFSQALAQQGKKILLCDGDLGLANIDIQLGLTAEKDLTTSLMNYIELKNVIVPYPQGGFDVIAGRSGSGTLATLPAQSLIYLKEQLKKLSALYDVILVDLGAGVGTTIQNLMQIAGQCIVVITDEPTSLMDGYAFIKVMYGRRPMLPMNVIINQAETVDAGKRTYETIQQVCEKFLKMTPHLLGIIRRDPEVRNTICAQTPILTRYPTAPAAEDVKGIVQMICS</sequence>
<reference evidence="4" key="1">
    <citation type="submission" date="2021-02" db="EMBL/GenBank/DDBJ databases">
        <title>Thiocyanate and organic carbon inputs drive convergent selection for specific autotrophic Afipia and Thiobacillus strains within complex microbiomes.</title>
        <authorList>
            <person name="Huddy R.J."/>
            <person name="Sachdeva R."/>
            <person name="Kadzinga F."/>
            <person name="Kantor R.S."/>
            <person name="Harrison S.T.L."/>
            <person name="Banfield J.F."/>
        </authorList>
    </citation>
    <scope>NUCLEOTIDE SEQUENCE</scope>
    <source>
        <strain evidence="4">SCN18_10_11_15_R4_P_38_20</strain>
    </source>
</reference>
<dbReference type="GO" id="GO:0016887">
    <property type="term" value="F:ATP hydrolysis activity"/>
    <property type="evidence" value="ECO:0007669"/>
    <property type="project" value="TreeGrafter"/>
</dbReference>
<dbReference type="InterPro" id="IPR025669">
    <property type="entry name" value="AAA_dom"/>
</dbReference>
<name>A0A8J7PYE6_9PROT</name>
<protein>
    <submittedName>
        <fullName evidence="4">MinD/ParA family protein</fullName>
    </submittedName>
</protein>
<dbReference type="InterPro" id="IPR033875">
    <property type="entry name" value="FlhG"/>
</dbReference>
<proteinExistence type="predicted"/>
<evidence type="ECO:0000259" key="3">
    <source>
        <dbReference type="Pfam" id="PF13614"/>
    </source>
</evidence>
<keyword evidence="1" id="KW-0547">Nucleotide-binding</keyword>
<comment type="caution">
    <text evidence="4">The sequence shown here is derived from an EMBL/GenBank/DDBJ whole genome shotgun (WGS) entry which is preliminary data.</text>
</comment>
<dbReference type="EMBL" id="JAFKGL010000020">
    <property type="protein sequence ID" value="MBN9413308.1"/>
    <property type="molecule type" value="Genomic_DNA"/>
</dbReference>
<accession>A0A8J7PYE6</accession>
<dbReference type="Pfam" id="PF13614">
    <property type="entry name" value="AAA_31"/>
    <property type="match status" value="1"/>
</dbReference>
<evidence type="ECO:0000256" key="2">
    <source>
        <dbReference type="ARBA" id="ARBA00022840"/>
    </source>
</evidence>
<dbReference type="PANTHER" id="PTHR43384:SF4">
    <property type="entry name" value="CELLULOSE BIOSYNTHESIS PROTEIN BCSQ-RELATED"/>
    <property type="match status" value="1"/>
</dbReference>
<dbReference type="Gene3D" id="3.40.50.300">
    <property type="entry name" value="P-loop containing nucleotide triphosphate hydrolases"/>
    <property type="match status" value="1"/>
</dbReference>
<dbReference type="AlphaFoldDB" id="A0A8J7PYE6"/>
<gene>
    <name evidence="4" type="ORF">J0H12_05245</name>
</gene>
<dbReference type="GO" id="GO:0005524">
    <property type="term" value="F:ATP binding"/>
    <property type="evidence" value="ECO:0007669"/>
    <property type="project" value="UniProtKB-KW"/>
</dbReference>
<organism evidence="4 5">
    <name type="scientific">Candidatus Paracaedimonas acanthamoebae</name>
    <dbReference type="NCBI Taxonomy" id="244581"/>
    <lineage>
        <taxon>Bacteria</taxon>
        <taxon>Pseudomonadati</taxon>
        <taxon>Pseudomonadota</taxon>
        <taxon>Alphaproteobacteria</taxon>
        <taxon>Holosporales</taxon>
        <taxon>Caedimonadaceae</taxon>
        <taxon>Candidatus Paracaedimonas</taxon>
    </lineage>
</organism>
<dbReference type="InterPro" id="IPR027417">
    <property type="entry name" value="P-loop_NTPase"/>
</dbReference>
<evidence type="ECO:0000256" key="1">
    <source>
        <dbReference type="ARBA" id="ARBA00022741"/>
    </source>
</evidence>
<keyword evidence="2" id="KW-0067">ATP-binding</keyword>